<keyword evidence="1" id="KW-0472">Membrane</keyword>
<protein>
    <submittedName>
        <fullName evidence="2">Uncharacterized protein</fullName>
    </submittedName>
</protein>
<sequence>MPTYLWKRYAAYLHTKWEKRYLWGSTEHYRHPKMFTPVVVLFACAFYTGVVGAAITEQLHKEKYWELEEHPGEAVPMMKPKNYCGPWKVRMEDHFQTNQ</sequence>
<dbReference type="FunCoup" id="A0A2G5EDF0">
    <property type="interactions" value="832"/>
</dbReference>
<keyword evidence="1" id="KW-0812">Transmembrane</keyword>
<dbReference type="OrthoDB" id="2016662at2759"/>
<reference evidence="2 3" key="1">
    <citation type="submission" date="2017-09" db="EMBL/GenBank/DDBJ databases">
        <title>WGS assembly of Aquilegia coerulea Goldsmith.</title>
        <authorList>
            <person name="Hodges S."/>
            <person name="Kramer E."/>
            <person name="Nordborg M."/>
            <person name="Tomkins J."/>
            <person name="Borevitz J."/>
            <person name="Derieg N."/>
            <person name="Yan J."/>
            <person name="Mihaltcheva S."/>
            <person name="Hayes R.D."/>
            <person name="Rokhsar D."/>
        </authorList>
    </citation>
    <scope>NUCLEOTIDE SEQUENCE [LARGE SCALE GENOMIC DNA]</scope>
    <source>
        <strain evidence="3">cv. Goldsmith</strain>
    </source>
</reference>
<evidence type="ECO:0000256" key="1">
    <source>
        <dbReference type="SAM" id="Phobius"/>
    </source>
</evidence>
<dbReference type="Proteomes" id="UP000230069">
    <property type="component" value="Unassembled WGS sequence"/>
</dbReference>
<accession>A0A2G5EDF0</accession>
<gene>
    <name evidence="2" type="ORF">AQUCO_00900403v1</name>
</gene>
<keyword evidence="1" id="KW-1133">Transmembrane helix</keyword>
<dbReference type="AlphaFoldDB" id="A0A2G5EDF0"/>
<evidence type="ECO:0000313" key="3">
    <source>
        <dbReference type="Proteomes" id="UP000230069"/>
    </source>
</evidence>
<dbReference type="PANTHER" id="PTHR37898">
    <property type="entry name" value="OS05G0540200 PROTEIN"/>
    <property type="match status" value="1"/>
</dbReference>
<dbReference type="InterPro" id="IPR037759">
    <property type="entry name" value="At4g29660-like"/>
</dbReference>
<evidence type="ECO:0000313" key="2">
    <source>
        <dbReference type="EMBL" id="PIA53794.1"/>
    </source>
</evidence>
<feature type="transmembrane region" description="Helical" evidence="1">
    <location>
        <begin position="34"/>
        <end position="55"/>
    </location>
</feature>
<name>A0A2G5EDF0_AQUCA</name>
<keyword evidence="3" id="KW-1185">Reference proteome</keyword>
<dbReference type="PANTHER" id="PTHR37898:SF1">
    <property type="entry name" value="OS05G0540200 PROTEIN"/>
    <property type="match status" value="1"/>
</dbReference>
<organism evidence="2 3">
    <name type="scientific">Aquilegia coerulea</name>
    <name type="common">Rocky mountain columbine</name>
    <dbReference type="NCBI Taxonomy" id="218851"/>
    <lineage>
        <taxon>Eukaryota</taxon>
        <taxon>Viridiplantae</taxon>
        <taxon>Streptophyta</taxon>
        <taxon>Embryophyta</taxon>
        <taxon>Tracheophyta</taxon>
        <taxon>Spermatophyta</taxon>
        <taxon>Magnoliopsida</taxon>
        <taxon>Ranunculales</taxon>
        <taxon>Ranunculaceae</taxon>
        <taxon>Thalictroideae</taxon>
        <taxon>Aquilegia</taxon>
    </lineage>
</organism>
<dbReference type="STRING" id="218851.A0A2G5EDF0"/>
<proteinExistence type="predicted"/>
<dbReference type="InParanoid" id="A0A2G5EDF0"/>
<dbReference type="EMBL" id="KZ305026">
    <property type="protein sequence ID" value="PIA53794.1"/>
    <property type="molecule type" value="Genomic_DNA"/>
</dbReference>